<comment type="caution">
    <text evidence="1">The sequence shown here is derived from an EMBL/GenBank/DDBJ whole genome shotgun (WGS) entry which is preliminary data.</text>
</comment>
<dbReference type="InterPro" id="IPR012535">
    <property type="entry name" value="Cell_div_Cdc14"/>
</dbReference>
<dbReference type="AlphaFoldDB" id="A0A8T0IU68"/>
<name>A0A8T0IU68_CERPU</name>
<accession>A0A8T0IU68</accession>
<dbReference type="InterPro" id="IPR016024">
    <property type="entry name" value="ARM-type_fold"/>
</dbReference>
<dbReference type="PANTHER" id="PTHR34065">
    <property type="entry name" value="CELL DIVISION CONTROL PROTEIN 14"/>
    <property type="match status" value="1"/>
</dbReference>
<dbReference type="InterPro" id="IPR011989">
    <property type="entry name" value="ARM-like"/>
</dbReference>
<dbReference type="SUPFAM" id="SSF48371">
    <property type="entry name" value="ARM repeat"/>
    <property type="match status" value="1"/>
</dbReference>
<protein>
    <submittedName>
        <fullName evidence="1">Uncharacterized protein</fullName>
    </submittedName>
</protein>
<dbReference type="EMBL" id="CM026422">
    <property type="protein sequence ID" value="KAG0585913.1"/>
    <property type="molecule type" value="Genomic_DNA"/>
</dbReference>
<dbReference type="PANTHER" id="PTHR34065:SF1">
    <property type="entry name" value="CELL DIVISION CONTROL PROTEIN 14"/>
    <property type="match status" value="1"/>
</dbReference>
<evidence type="ECO:0000313" key="1">
    <source>
        <dbReference type="EMBL" id="KAG0585913.1"/>
    </source>
</evidence>
<evidence type="ECO:0000313" key="2">
    <source>
        <dbReference type="Proteomes" id="UP000822688"/>
    </source>
</evidence>
<sequence length="322" mass="35851">MILRQPEWARNVLDVQDGEGDVELDGRKQKRQSPVTELVVALSDQRVYREVVWSLKRGLRDARSEFSFVRVRGLNALAKFMSSAVSDEKVIELFRDCQSYRELQVVPVLFDYTLAPRKRLAKNLSILTPGAQAASSDVESSPTSVEVALGLRVLEGCCLLYNGCRTTASRHAAVSELIDLFLAGGPSVQSHCLDGLLALMLESSSNQKEFERVHGLRKFAEMLRNNHLDPVIRLRIAEFIVILISQILPSANKGFGPAGEDSKPAWMTKWAQQELVELLGEESSAVVDDIIDAGRHKFSDQEGQQTATLRYAQQLLHLASSF</sequence>
<dbReference type="Gene3D" id="1.25.10.10">
    <property type="entry name" value="Leucine-rich Repeat Variant"/>
    <property type="match status" value="1"/>
</dbReference>
<organism evidence="1 2">
    <name type="scientific">Ceratodon purpureus</name>
    <name type="common">Fire moss</name>
    <name type="synonym">Dicranum purpureum</name>
    <dbReference type="NCBI Taxonomy" id="3225"/>
    <lineage>
        <taxon>Eukaryota</taxon>
        <taxon>Viridiplantae</taxon>
        <taxon>Streptophyta</taxon>
        <taxon>Embryophyta</taxon>
        <taxon>Bryophyta</taxon>
        <taxon>Bryophytina</taxon>
        <taxon>Bryopsida</taxon>
        <taxon>Dicranidae</taxon>
        <taxon>Pseudoditrichales</taxon>
        <taxon>Ditrichaceae</taxon>
        <taxon>Ceratodon</taxon>
    </lineage>
</organism>
<reference evidence="1" key="1">
    <citation type="submission" date="2020-06" db="EMBL/GenBank/DDBJ databases">
        <title>WGS assembly of Ceratodon purpureus strain R40.</title>
        <authorList>
            <person name="Carey S.B."/>
            <person name="Jenkins J."/>
            <person name="Shu S."/>
            <person name="Lovell J.T."/>
            <person name="Sreedasyam A."/>
            <person name="Maumus F."/>
            <person name="Tiley G.P."/>
            <person name="Fernandez-Pozo N."/>
            <person name="Barry K."/>
            <person name="Chen C."/>
            <person name="Wang M."/>
            <person name="Lipzen A."/>
            <person name="Daum C."/>
            <person name="Saski C.A."/>
            <person name="Payton A.C."/>
            <person name="Mcbreen J.C."/>
            <person name="Conrad R.E."/>
            <person name="Kollar L.M."/>
            <person name="Olsson S."/>
            <person name="Huttunen S."/>
            <person name="Landis J.B."/>
            <person name="Wickett N.J."/>
            <person name="Johnson M.G."/>
            <person name="Rensing S.A."/>
            <person name="Grimwood J."/>
            <person name="Schmutz J."/>
            <person name="Mcdaniel S.F."/>
        </authorList>
    </citation>
    <scope>NUCLEOTIDE SEQUENCE</scope>
    <source>
        <strain evidence="1">R40</strain>
    </source>
</reference>
<dbReference type="Pfam" id="PF08045">
    <property type="entry name" value="CDC14"/>
    <property type="match status" value="1"/>
</dbReference>
<keyword evidence="2" id="KW-1185">Reference proteome</keyword>
<gene>
    <name evidence="1" type="ORF">KC19_2G049000</name>
</gene>
<proteinExistence type="predicted"/>
<dbReference type="Proteomes" id="UP000822688">
    <property type="component" value="Chromosome 2"/>
</dbReference>